<keyword evidence="1" id="KW-0812">Transmembrane</keyword>
<dbReference type="GeneID" id="78570212"/>
<dbReference type="RefSeq" id="WP_115082881.1">
    <property type="nucleotide sequence ID" value="NZ_UGTP01000001.1"/>
</dbReference>
<keyword evidence="1" id="KW-1133">Transmembrane helix</keyword>
<protein>
    <recommendedName>
        <fullName evidence="4">Flagellar motor protein MotB</fullName>
    </recommendedName>
</protein>
<feature type="transmembrane region" description="Helical" evidence="1">
    <location>
        <begin position="20"/>
        <end position="38"/>
    </location>
</feature>
<evidence type="ECO:0000256" key="1">
    <source>
        <dbReference type="SAM" id="Phobius"/>
    </source>
</evidence>
<evidence type="ECO:0000313" key="2">
    <source>
        <dbReference type="EMBL" id="SUC11619.1"/>
    </source>
</evidence>
<accession>A0A379EYZ9</accession>
<proteinExistence type="predicted"/>
<organism evidence="2 3">
    <name type="scientific">Prevotella pallens</name>
    <dbReference type="NCBI Taxonomy" id="60133"/>
    <lineage>
        <taxon>Bacteria</taxon>
        <taxon>Pseudomonadati</taxon>
        <taxon>Bacteroidota</taxon>
        <taxon>Bacteroidia</taxon>
        <taxon>Bacteroidales</taxon>
        <taxon>Prevotellaceae</taxon>
        <taxon>Prevotella</taxon>
    </lineage>
</organism>
<sequence length="228" mass="26495">MARGKHKDPFWTSYSDLMTSLFFVMLVLFIICLIKVGGTNRKLAKALEGANVTIEQQNQILQLDSLFSVLSKATSLDYEPEKKIFYAKAFQEKEIFYPNDDKIKEEYISTVDKVGHDIEAILKRLNANNKFSYQMIIEGNAAIKWDKLKTGNYDPDNITMYHLSYNRALALYNRWRIVDKLDFRAYNTEVIIAGSGFNGINRDLNVEEYNKRFILQIIPKISRPTIRK</sequence>
<reference evidence="2 3" key="1">
    <citation type="submission" date="2018-06" db="EMBL/GenBank/DDBJ databases">
        <authorList>
            <consortium name="Pathogen Informatics"/>
            <person name="Doyle S."/>
        </authorList>
    </citation>
    <scope>NUCLEOTIDE SEQUENCE [LARGE SCALE GENOMIC DNA]</scope>
    <source>
        <strain evidence="2 3">NCTC13043</strain>
    </source>
</reference>
<name>A0A379EYZ9_9BACT</name>
<evidence type="ECO:0008006" key="4">
    <source>
        <dbReference type="Google" id="ProtNLM"/>
    </source>
</evidence>
<keyword evidence="1" id="KW-0472">Membrane</keyword>
<dbReference type="OrthoDB" id="1036975at2"/>
<dbReference type="AlphaFoldDB" id="A0A379EYZ9"/>
<dbReference type="Proteomes" id="UP000254235">
    <property type="component" value="Unassembled WGS sequence"/>
</dbReference>
<dbReference type="EMBL" id="UGTP01000001">
    <property type="protein sequence ID" value="SUC11619.1"/>
    <property type="molecule type" value="Genomic_DNA"/>
</dbReference>
<evidence type="ECO:0000313" key="3">
    <source>
        <dbReference type="Proteomes" id="UP000254235"/>
    </source>
</evidence>
<gene>
    <name evidence="2" type="ORF">NCTC13043_00475</name>
</gene>